<gene>
    <name evidence="2" type="ORF">GSCOC_T00003982001</name>
</gene>
<organism evidence="2 3">
    <name type="scientific">Coffea canephora</name>
    <name type="common">Robusta coffee</name>
    <dbReference type="NCBI Taxonomy" id="49390"/>
    <lineage>
        <taxon>Eukaryota</taxon>
        <taxon>Viridiplantae</taxon>
        <taxon>Streptophyta</taxon>
        <taxon>Embryophyta</taxon>
        <taxon>Tracheophyta</taxon>
        <taxon>Spermatophyta</taxon>
        <taxon>Magnoliopsida</taxon>
        <taxon>eudicotyledons</taxon>
        <taxon>Gunneridae</taxon>
        <taxon>Pentapetalae</taxon>
        <taxon>asterids</taxon>
        <taxon>lamiids</taxon>
        <taxon>Gentianales</taxon>
        <taxon>Rubiaceae</taxon>
        <taxon>Ixoroideae</taxon>
        <taxon>Gardenieae complex</taxon>
        <taxon>Bertiereae - Coffeeae clade</taxon>
        <taxon>Coffeeae</taxon>
        <taxon>Coffea</taxon>
    </lineage>
</organism>
<dbReference type="Proteomes" id="UP000295252">
    <property type="component" value="Unassembled WGS sequence"/>
</dbReference>
<dbReference type="EMBL" id="HG739432">
    <property type="protein sequence ID" value="CDP19107.1"/>
    <property type="molecule type" value="Genomic_DNA"/>
</dbReference>
<keyword evidence="3" id="KW-1185">Reference proteome</keyword>
<dbReference type="AlphaFoldDB" id="A0A068VET2"/>
<evidence type="ECO:0000313" key="2">
    <source>
        <dbReference type="EMBL" id="CDP19107.1"/>
    </source>
</evidence>
<feature type="region of interest" description="Disordered" evidence="1">
    <location>
        <begin position="102"/>
        <end position="126"/>
    </location>
</feature>
<dbReference type="Gramene" id="CDP19107">
    <property type="protein sequence ID" value="CDP19107"/>
    <property type="gene ID" value="GSCOC_T00003982001"/>
</dbReference>
<evidence type="ECO:0000256" key="1">
    <source>
        <dbReference type="SAM" id="MobiDB-lite"/>
    </source>
</evidence>
<feature type="compositionally biased region" description="Low complexity" evidence="1">
    <location>
        <begin position="111"/>
        <end position="126"/>
    </location>
</feature>
<dbReference type="InterPro" id="IPR040278">
    <property type="entry name" value="UPF0426"/>
</dbReference>
<dbReference type="OMA" id="PSTAMWK"/>
<sequence>MSLNFLVNCPLSLPSSSSSPPSPFPWNRKPPSSFLSFARPRVNFCCGFRVGAFLFDPTRDPILKDALKEPIAFMGGMFAGILRLDLNEDPLREWVARTAEAAGITEEETGNGDIQSEESPQQIQIE</sequence>
<evidence type="ECO:0000313" key="3">
    <source>
        <dbReference type="Proteomes" id="UP000295252"/>
    </source>
</evidence>
<dbReference type="PANTHER" id="PTHR35996:SF1">
    <property type="entry name" value="OS04G0528100 PROTEIN"/>
    <property type="match status" value="1"/>
</dbReference>
<protein>
    <submittedName>
        <fullName evidence="2">DH200=94 genomic scaffold, scaffold_348</fullName>
    </submittedName>
</protein>
<dbReference type="PANTHER" id="PTHR35996">
    <property type="entry name" value="OSJNBA0038O10.25 PROTEIN"/>
    <property type="match status" value="1"/>
</dbReference>
<dbReference type="OrthoDB" id="784484at2759"/>
<dbReference type="FunCoup" id="A0A068VET2">
    <property type="interactions" value="492"/>
</dbReference>
<reference evidence="3" key="1">
    <citation type="journal article" date="2014" name="Science">
        <title>The coffee genome provides insight into the convergent evolution of caffeine biosynthesis.</title>
        <authorList>
            <person name="Denoeud F."/>
            <person name="Carretero-Paulet L."/>
            <person name="Dereeper A."/>
            <person name="Droc G."/>
            <person name="Guyot R."/>
            <person name="Pietrella M."/>
            <person name="Zheng C."/>
            <person name="Alberti A."/>
            <person name="Anthony F."/>
            <person name="Aprea G."/>
            <person name="Aury J.M."/>
            <person name="Bento P."/>
            <person name="Bernard M."/>
            <person name="Bocs S."/>
            <person name="Campa C."/>
            <person name="Cenci A."/>
            <person name="Combes M.C."/>
            <person name="Crouzillat D."/>
            <person name="Da Silva C."/>
            <person name="Daddiego L."/>
            <person name="De Bellis F."/>
            <person name="Dussert S."/>
            <person name="Garsmeur O."/>
            <person name="Gayraud T."/>
            <person name="Guignon V."/>
            <person name="Jahn K."/>
            <person name="Jamilloux V."/>
            <person name="Joet T."/>
            <person name="Labadie K."/>
            <person name="Lan T."/>
            <person name="Leclercq J."/>
            <person name="Lepelley M."/>
            <person name="Leroy T."/>
            <person name="Li L.T."/>
            <person name="Librado P."/>
            <person name="Lopez L."/>
            <person name="Munoz A."/>
            <person name="Noel B."/>
            <person name="Pallavicini A."/>
            <person name="Perrotta G."/>
            <person name="Poncet V."/>
            <person name="Pot D."/>
            <person name="Priyono X."/>
            <person name="Rigoreau M."/>
            <person name="Rouard M."/>
            <person name="Rozas J."/>
            <person name="Tranchant-Dubreuil C."/>
            <person name="VanBuren R."/>
            <person name="Zhang Q."/>
            <person name="Andrade A.C."/>
            <person name="Argout X."/>
            <person name="Bertrand B."/>
            <person name="de Kochko A."/>
            <person name="Graziosi G."/>
            <person name="Henry R.J."/>
            <person name="Jayarama X."/>
            <person name="Ming R."/>
            <person name="Nagai C."/>
            <person name="Rounsley S."/>
            <person name="Sankoff D."/>
            <person name="Giuliano G."/>
            <person name="Albert V.A."/>
            <person name="Wincker P."/>
            <person name="Lashermes P."/>
        </authorList>
    </citation>
    <scope>NUCLEOTIDE SEQUENCE [LARGE SCALE GENOMIC DNA]</scope>
    <source>
        <strain evidence="3">cv. DH200-94</strain>
    </source>
</reference>
<dbReference type="InParanoid" id="A0A068VET2"/>
<proteinExistence type="predicted"/>
<name>A0A068VET2_COFCA</name>
<accession>A0A068VET2</accession>
<dbReference type="Pfam" id="PF26369">
    <property type="entry name" value="UPF0426"/>
    <property type="match status" value="1"/>
</dbReference>
<dbReference type="PhylomeDB" id="A0A068VET2"/>